<proteinExistence type="predicted"/>
<dbReference type="EMBL" id="PJEO01000049">
    <property type="protein sequence ID" value="PKQ44566.1"/>
    <property type="molecule type" value="Genomic_DNA"/>
</dbReference>
<comment type="caution">
    <text evidence="3">The sequence shown here is derived from an EMBL/GenBank/DDBJ whole genome shotgun (WGS) entry which is preliminary data.</text>
</comment>
<organism evidence="3 4">
    <name type="scientific">Confluentibacter flavum</name>
    <dbReference type="NCBI Taxonomy" id="1909700"/>
    <lineage>
        <taxon>Bacteria</taxon>
        <taxon>Pseudomonadati</taxon>
        <taxon>Bacteroidota</taxon>
        <taxon>Flavobacteriia</taxon>
        <taxon>Flavobacteriales</taxon>
        <taxon>Flavobacteriaceae</taxon>
        <taxon>Confluentibacter</taxon>
    </lineage>
</organism>
<name>A0A2N3HHX6_9FLAO</name>
<keyword evidence="1" id="KW-0732">Signal</keyword>
<evidence type="ECO:0000313" key="4">
    <source>
        <dbReference type="Proteomes" id="UP000233435"/>
    </source>
</evidence>
<evidence type="ECO:0000259" key="2">
    <source>
        <dbReference type="Pfam" id="PF18962"/>
    </source>
</evidence>
<accession>A0A2N3HHX6</accession>
<sequence>MSSNVSYTFTISDNRNLVANFNPILGIDDFSDTPTFKIYPNPSNCKVIIETEFEGNLKVYNLLGQLIISSKITERQTEIEIYVSGFYQLILIDLYGNKTNAKLIINR</sequence>
<dbReference type="InterPro" id="IPR026444">
    <property type="entry name" value="Secre_tail"/>
</dbReference>
<feature type="domain" description="Secretion system C-terminal sorting" evidence="2">
    <location>
        <begin position="38"/>
        <end position="105"/>
    </location>
</feature>
<reference evidence="3 4" key="1">
    <citation type="submission" date="2017-12" db="EMBL/GenBank/DDBJ databases">
        <title>Confluentibacter flavum sp. nov., isolated from the saline lake.</title>
        <authorList>
            <person name="Yu L."/>
        </authorList>
    </citation>
    <scope>NUCLEOTIDE SEQUENCE [LARGE SCALE GENOMIC DNA]</scope>
    <source>
        <strain evidence="3 4">3B</strain>
    </source>
</reference>
<dbReference type="Pfam" id="PF18962">
    <property type="entry name" value="Por_Secre_tail"/>
    <property type="match status" value="1"/>
</dbReference>
<evidence type="ECO:0000313" key="3">
    <source>
        <dbReference type="EMBL" id="PKQ44566.1"/>
    </source>
</evidence>
<dbReference type="Proteomes" id="UP000233435">
    <property type="component" value="Unassembled WGS sequence"/>
</dbReference>
<protein>
    <recommendedName>
        <fullName evidence="2">Secretion system C-terminal sorting domain-containing protein</fullName>
    </recommendedName>
</protein>
<gene>
    <name evidence="3" type="ORF">CSW08_13030</name>
</gene>
<evidence type="ECO:0000256" key="1">
    <source>
        <dbReference type="ARBA" id="ARBA00022729"/>
    </source>
</evidence>
<dbReference type="AlphaFoldDB" id="A0A2N3HHX6"/>
<keyword evidence="4" id="KW-1185">Reference proteome</keyword>
<dbReference type="NCBIfam" id="TIGR04183">
    <property type="entry name" value="Por_Secre_tail"/>
    <property type="match status" value="1"/>
</dbReference>